<feature type="binding site" evidence="6">
    <location>
        <position position="183"/>
    </location>
    <ligand>
        <name>K(+)</name>
        <dbReference type="ChEBI" id="CHEBI:29103"/>
    </ligand>
</feature>
<dbReference type="PROSITE" id="PS51385">
    <property type="entry name" value="YJEF_N"/>
    <property type="match status" value="1"/>
</dbReference>
<dbReference type="Proteomes" id="UP000219338">
    <property type="component" value="Unassembled WGS sequence"/>
</dbReference>
<keyword evidence="9" id="KW-1185">Reference proteome</keyword>
<dbReference type="Gene3D" id="3.40.50.10260">
    <property type="entry name" value="YjeF N-terminal domain"/>
    <property type="match status" value="1"/>
</dbReference>
<dbReference type="Pfam" id="PF03853">
    <property type="entry name" value="YjeF_N"/>
    <property type="match status" value="1"/>
</dbReference>
<comment type="catalytic activity">
    <reaction evidence="6">
        <text>(6R)-NADHX = (6S)-NADHX</text>
        <dbReference type="Rhea" id="RHEA:32215"/>
        <dbReference type="ChEBI" id="CHEBI:64074"/>
        <dbReference type="ChEBI" id="CHEBI:64075"/>
        <dbReference type="EC" id="5.1.99.6"/>
    </reaction>
</comment>
<protein>
    <recommendedName>
        <fullName evidence="6">NAD(P)H-hydrate epimerase</fullName>
        <ecNumber evidence="6">5.1.99.6</ecNumber>
    </recommendedName>
    <alternativeName>
        <fullName evidence="6">NAD(P)HX epimerase</fullName>
    </alternativeName>
</protein>
<evidence type="ECO:0000256" key="1">
    <source>
        <dbReference type="ARBA" id="ARBA00011079"/>
    </source>
</evidence>
<dbReference type="GO" id="GO:0005739">
    <property type="term" value="C:mitochondrion"/>
    <property type="evidence" value="ECO:0007669"/>
    <property type="project" value="UniProtKB-SubCell"/>
</dbReference>
<comment type="subcellular location">
    <subcellularLocation>
        <location evidence="6">Cytoplasm</location>
    </subcellularLocation>
    <subcellularLocation>
        <location evidence="6">Mitochondrion</location>
    </subcellularLocation>
</comment>
<evidence type="ECO:0000256" key="2">
    <source>
        <dbReference type="ARBA" id="ARBA00022670"/>
    </source>
</evidence>
<dbReference type="InterPro" id="IPR008758">
    <property type="entry name" value="Peptidase_S28"/>
</dbReference>
<dbReference type="GO" id="GO:0052856">
    <property type="term" value="F:NAD(P)HX epimerase activity"/>
    <property type="evidence" value="ECO:0007669"/>
    <property type="project" value="UniProtKB-UniRule"/>
</dbReference>
<evidence type="ECO:0000313" key="8">
    <source>
        <dbReference type="EMBL" id="SJL07810.1"/>
    </source>
</evidence>
<keyword evidence="6" id="KW-0963">Cytoplasm</keyword>
<dbReference type="PANTHER" id="PTHR11010:SF117">
    <property type="entry name" value="SERINE PROTEASE 16"/>
    <property type="match status" value="1"/>
</dbReference>
<dbReference type="HAMAP" id="MF_01966">
    <property type="entry name" value="NADHX_epimerase"/>
    <property type="match status" value="1"/>
</dbReference>
<keyword evidence="6" id="KW-0547">Nucleotide-binding</keyword>
<keyword evidence="5" id="KW-0325">Glycoprotein</keyword>
<dbReference type="GO" id="GO:0008239">
    <property type="term" value="F:dipeptidyl-peptidase activity"/>
    <property type="evidence" value="ECO:0007669"/>
    <property type="project" value="TreeGrafter"/>
</dbReference>
<evidence type="ECO:0000256" key="3">
    <source>
        <dbReference type="ARBA" id="ARBA00022729"/>
    </source>
</evidence>
<comment type="similarity">
    <text evidence="1">Belongs to the peptidase S28 family.</text>
</comment>
<keyword evidence="4" id="KW-0378">Hydrolase</keyword>
<evidence type="ECO:0000256" key="4">
    <source>
        <dbReference type="ARBA" id="ARBA00022801"/>
    </source>
</evidence>
<dbReference type="NCBIfam" id="TIGR00197">
    <property type="entry name" value="yjeF_nterm"/>
    <property type="match status" value="1"/>
</dbReference>
<keyword evidence="3" id="KW-0732">Signal</keyword>
<evidence type="ECO:0000256" key="5">
    <source>
        <dbReference type="ARBA" id="ARBA00023180"/>
    </source>
</evidence>
<keyword evidence="6" id="KW-0413">Isomerase</keyword>
<evidence type="ECO:0000259" key="7">
    <source>
        <dbReference type="PROSITE" id="PS51385"/>
    </source>
</evidence>
<dbReference type="SUPFAM" id="SSF64153">
    <property type="entry name" value="YjeF N-terminal domain-like"/>
    <property type="match status" value="1"/>
</dbReference>
<dbReference type="GO" id="GO:0006508">
    <property type="term" value="P:proteolysis"/>
    <property type="evidence" value="ECO:0007669"/>
    <property type="project" value="UniProtKB-KW"/>
</dbReference>
<feature type="binding site" evidence="6">
    <location>
        <position position="180"/>
    </location>
    <ligand>
        <name>(6S)-NADPHX</name>
        <dbReference type="ChEBI" id="CHEBI:64076"/>
    </ligand>
</feature>
<dbReference type="InterPro" id="IPR029058">
    <property type="entry name" value="AB_hydrolase_fold"/>
</dbReference>
<keyword evidence="6" id="KW-0520">NAD</keyword>
<feature type="domain" description="YjeF N-terminal" evidence="7">
    <location>
        <begin position="28"/>
        <end position="238"/>
    </location>
</feature>
<dbReference type="SUPFAM" id="SSF53474">
    <property type="entry name" value="alpha/beta-Hydrolases"/>
    <property type="match status" value="1"/>
</dbReference>
<dbReference type="GO" id="GO:0000166">
    <property type="term" value="F:nucleotide binding"/>
    <property type="evidence" value="ECO:0007669"/>
    <property type="project" value="UniProtKB-KW"/>
</dbReference>
<sequence>MSIRYLSAKLAQQVDFFPYSCFNTLMNEFKIDEELMSAAGAFSLDQLMELAGLACAQTLAKVYDKDKFNRVLVCCGPGNQGGDGLVAARHLSIFGYSPTIYMPKPGSKDIYKRLKTQCDNMKIKTLTPSMDTDSLRSALSSSDVILDAIFGFSFKGPVRAPFDVALPLISESRLPIVSVDIPSGWDVEKGNDAGVGLDPDVLISLTAPKEGVKSFEGIHFLGGRFVPKRHPTMASSSLAKALATVLIYTSLCNALGALPALGPQGINLWKLQQQQQAVKLSLTVQNPSNSGVEEFPVQWFQQPLDHFDNSSGHTFGQRYWVNKRHYEPGTGGPVIVLDGGETSGEDRIPFLDTGIVEILARATGGVGVVLEHRYYGESVAVENLTTDSLRWLNNEQAAADSANFMANVKFDGIDEDLTAPGTPWIYYGGSYAGARAAHMKILYPELVFGAIASSGVTHATIVYWEYWDTIRTAAEPKCSYHIQKSIETIDRLLSTKRLAHPLKALFGLPDLQHDEDFVSLLETPLGYWQAKCWDPAFGSNVFDEFCDALNKPPFGFSAADVADLEFEHPARMISLPGGLSLDFSIREEFIFISRQNVVSTCPEGSTHEEACSRFTFILRYANLYSQCFGTFNDSQYAATTLDQTWRLWQFQVCTQWGFFMPAPPKGYPRIVSNLITLDYESKICKQAYAPGKYFTVPPLPNVTAVNVLGGFDIAADRLAIIDGEVDPWRPATPHSQYAMDRDDTVLRPFKLIPHAVHHYDEYGLKNLSDEPPEIRKIHGEMIAFVMEWLKDWTPPEEDQ</sequence>
<dbReference type="OMA" id="HPARMIS"/>
<organism evidence="8 9">
    <name type="scientific">Armillaria ostoyae</name>
    <name type="common">Armillaria root rot fungus</name>
    <dbReference type="NCBI Taxonomy" id="47428"/>
    <lineage>
        <taxon>Eukaryota</taxon>
        <taxon>Fungi</taxon>
        <taxon>Dikarya</taxon>
        <taxon>Basidiomycota</taxon>
        <taxon>Agaricomycotina</taxon>
        <taxon>Agaricomycetes</taxon>
        <taxon>Agaricomycetidae</taxon>
        <taxon>Agaricales</taxon>
        <taxon>Marasmiineae</taxon>
        <taxon>Physalacriaceae</taxon>
        <taxon>Armillaria</taxon>
    </lineage>
</organism>
<dbReference type="PANTHER" id="PTHR11010">
    <property type="entry name" value="PROTEASE S28 PRO-X CARBOXYPEPTIDASE-RELATED"/>
    <property type="match status" value="1"/>
</dbReference>
<keyword evidence="6" id="KW-0496">Mitochondrion</keyword>
<comment type="similarity">
    <text evidence="6">Belongs to the NnrE/AIBP family.</text>
</comment>
<dbReference type="EMBL" id="FUEG01000008">
    <property type="protein sequence ID" value="SJL07810.1"/>
    <property type="molecule type" value="Genomic_DNA"/>
</dbReference>
<keyword evidence="2" id="KW-0645">Protease</keyword>
<dbReference type="GO" id="GO:0046872">
    <property type="term" value="F:metal ion binding"/>
    <property type="evidence" value="ECO:0007669"/>
    <property type="project" value="UniProtKB-KW"/>
</dbReference>
<dbReference type="OrthoDB" id="2130629at2759"/>
<dbReference type="STRING" id="47428.A0A284RGD6"/>
<dbReference type="GO" id="GO:0070008">
    <property type="term" value="F:serine-type exopeptidase activity"/>
    <property type="evidence" value="ECO:0007669"/>
    <property type="project" value="InterPro"/>
</dbReference>
<dbReference type="Gene3D" id="3.40.50.1820">
    <property type="entry name" value="alpha/beta hydrolase"/>
    <property type="match status" value="2"/>
</dbReference>
<evidence type="ECO:0000256" key="6">
    <source>
        <dbReference type="HAMAP-Rule" id="MF_03159"/>
    </source>
</evidence>
<keyword evidence="6" id="KW-0479">Metal-binding</keyword>
<dbReference type="EC" id="5.1.99.6" evidence="6"/>
<accession>A0A284RGD6</accession>
<feature type="binding site" evidence="6">
    <location>
        <begin position="151"/>
        <end position="157"/>
    </location>
    <ligand>
        <name>(6S)-NADPHX</name>
        <dbReference type="ChEBI" id="CHEBI:64076"/>
    </ligand>
</feature>
<comment type="catalytic activity">
    <reaction evidence="6">
        <text>(6R)-NADPHX = (6S)-NADPHX</text>
        <dbReference type="Rhea" id="RHEA:32227"/>
        <dbReference type="ChEBI" id="CHEBI:64076"/>
        <dbReference type="ChEBI" id="CHEBI:64077"/>
        <dbReference type="EC" id="5.1.99.6"/>
    </reaction>
</comment>
<comment type="caution">
    <text evidence="6">Lacks conserved residue(s) required for the propagation of feature annotation.</text>
</comment>
<gene>
    <name evidence="8" type="ORF">ARMOST_11162</name>
</gene>
<dbReference type="InterPro" id="IPR004443">
    <property type="entry name" value="YjeF_N_dom"/>
</dbReference>
<feature type="binding site" evidence="6">
    <location>
        <position position="147"/>
    </location>
    <ligand>
        <name>K(+)</name>
        <dbReference type="ChEBI" id="CHEBI:29103"/>
    </ligand>
</feature>
<feature type="binding site" evidence="6">
    <location>
        <begin position="79"/>
        <end position="83"/>
    </location>
    <ligand>
        <name>(6S)-NADPHX</name>
        <dbReference type="ChEBI" id="CHEBI:64076"/>
    </ligand>
</feature>
<dbReference type="Pfam" id="PF05577">
    <property type="entry name" value="Peptidase_S28"/>
    <property type="match status" value="2"/>
</dbReference>
<dbReference type="InterPro" id="IPR036652">
    <property type="entry name" value="YjeF_N_dom_sf"/>
</dbReference>
<name>A0A284RGD6_ARMOS</name>
<dbReference type="AlphaFoldDB" id="A0A284RGD6"/>
<reference evidence="9" key="1">
    <citation type="journal article" date="2017" name="Nat. Ecol. Evol.">
        <title>Genome expansion and lineage-specific genetic innovations in the forest pathogenic fungi Armillaria.</title>
        <authorList>
            <person name="Sipos G."/>
            <person name="Prasanna A.N."/>
            <person name="Walter M.C."/>
            <person name="O'Connor E."/>
            <person name="Balint B."/>
            <person name="Krizsan K."/>
            <person name="Kiss B."/>
            <person name="Hess J."/>
            <person name="Varga T."/>
            <person name="Slot J."/>
            <person name="Riley R."/>
            <person name="Boka B."/>
            <person name="Rigling D."/>
            <person name="Barry K."/>
            <person name="Lee J."/>
            <person name="Mihaltcheva S."/>
            <person name="LaButti K."/>
            <person name="Lipzen A."/>
            <person name="Waldron R."/>
            <person name="Moloney N.M."/>
            <person name="Sperisen C."/>
            <person name="Kredics L."/>
            <person name="Vagvoelgyi C."/>
            <person name="Patrignani A."/>
            <person name="Fitzpatrick D."/>
            <person name="Nagy I."/>
            <person name="Doyle S."/>
            <person name="Anderson J.B."/>
            <person name="Grigoriev I.V."/>
            <person name="Gueldener U."/>
            <person name="Muensterkoetter M."/>
            <person name="Nagy L.G."/>
        </authorList>
    </citation>
    <scope>NUCLEOTIDE SEQUENCE [LARGE SCALE GENOMIC DNA]</scope>
    <source>
        <strain evidence="9">C18/9</strain>
    </source>
</reference>
<feature type="binding site" evidence="6">
    <location>
        <position position="80"/>
    </location>
    <ligand>
        <name>K(+)</name>
        <dbReference type="ChEBI" id="CHEBI:29103"/>
    </ligand>
</feature>
<evidence type="ECO:0000313" key="9">
    <source>
        <dbReference type="Proteomes" id="UP000219338"/>
    </source>
</evidence>
<proteinExistence type="inferred from homology"/>
<comment type="function">
    <text evidence="6">Catalyzes the epimerization of the S- and R-forms of NAD(P)HX, a damaged form of NAD(P)H that is a result of enzymatic or heat-dependent hydration. This is a prerequisite for the S-specific NAD(P)H-hydrate dehydratase to allow the repair of both epimers of NAD(P)HX.</text>
</comment>
<keyword evidence="6" id="KW-0630">Potassium</keyword>
<comment type="cofactor">
    <cofactor evidence="6">
        <name>K(+)</name>
        <dbReference type="ChEBI" id="CHEBI:29103"/>
    </cofactor>
    <text evidence="6">Binds 1 potassium ion per subunit.</text>
</comment>